<dbReference type="EMBL" id="BMAT01009635">
    <property type="protein sequence ID" value="GFS10671.1"/>
    <property type="molecule type" value="Genomic_DNA"/>
</dbReference>
<keyword evidence="2" id="KW-1185">Reference proteome</keyword>
<evidence type="ECO:0000313" key="1">
    <source>
        <dbReference type="EMBL" id="GFS10671.1"/>
    </source>
</evidence>
<sequence>MSTAACNVHQGSTTQHWSALVIKDTLDNGQFSDHQGDKPGHRDLFIHNRVTLAENCPFLMSNLGMIAFLRAGGTPPKREIYRQLSAAPQYSLVWFFRKSASQ</sequence>
<gene>
    <name evidence="1" type="ORF">ElyMa_004815400</name>
</gene>
<reference evidence="1 2" key="1">
    <citation type="journal article" date="2021" name="Elife">
        <title>Chloroplast acquisition without the gene transfer in kleptoplastic sea slugs, Plakobranchus ocellatus.</title>
        <authorList>
            <person name="Maeda T."/>
            <person name="Takahashi S."/>
            <person name="Yoshida T."/>
            <person name="Shimamura S."/>
            <person name="Takaki Y."/>
            <person name="Nagai Y."/>
            <person name="Toyoda A."/>
            <person name="Suzuki Y."/>
            <person name="Arimoto A."/>
            <person name="Ishii H."/>
            <person name="Satoh N."/>
            <person name="Nishiyama T."/>
            <person name="Hasebe M."/>
            <person name="Maruyama T."/>
            <person name="Minagawa J."/>
            <person name="Obokata J."/>
            <person name="Shigenobu S."/>
        </authorList>
    </citation>
    <scope>NUCLEOTIDE SEQUENCE [LARGE SCALE GENOMIC DNA]</scope>
</reference>
<proteinExistence type="predicted"/>
<protein>
    <submittedName>
        <fullName evidence="1">Uncharacterized protein</fullName>
    </submittedName>
</protein>
<organism evidence="1 2">
    <name type="scientific">Elysia marginata</name>
    <dbReference type="NCBI Taxonomy" id="1093978"/>
    <lineage>
        <taxon>Eukaryota</taxon>
        <taxon>Metazoa</taxon>
        <taxon>Spiralia</taxon>
        <taxon>Lophotrochozoa</taxon>
        <taxon>Mollusca</taxon>
        <taxon>Gastropoda</taxon>
        <taxon>Heterobranchia</taxon>
        <taxon>Euthyneura</taxon>
        <taxon>Panpulmonata</taxon>
        <taxon>Sacoglossa</taxon>
        <taxon>Placobranchoidea</taxon>
        <taxon>Plakobranchidae</taxon>
        <taxon>Elysia</taxon>
    </lineage>
</organism>
<dbReference type="AlphaFoldDB" id="A0AAV4IQ74"/>
<name>A0AAV4IQ74_9GAST</name>
<evidence type="ECO:0000313" key="2">
    <source>
        <dbReference type="Proteomes" id="UP000762676"/>
    </source>
</evidence>
<dbReference type="Proteomes" id="UP000762676">
    <property type="component" value="Unassembled WGS sequence"/>
</dbReference>
<comment type="caution">
    <text evidence="1">The sequence shown here is derived from an EMBL/GenBank/DDBJ whole genome shotgun (WGS) entry which is preliminary data.</text>
</comment>
<accession>A0AAV4IQ74</accession>